<comment type="subunit">
    <text evidence="12">Interacts with CCP110, CEP97, TALPID3. Interacts with MPHOSPH9.</text>
</comment>
<organism evidence="18">
    <name type="scientific">Xenopus tropicalis</name>
    <name type="common">Western clawed frog</name>
    <name type="synonym">Silurana tropicalis</name>
    <dbReference type="NCBI Taxonomy" id="8364"/>
    <lineage>
        <taxon>Eukaryota</taxon>
        <taxon>Metazoa</taxon>
        <taxon>Chordata</taxon>
        <taxon>Craniata</taxon>
        <taxon>Vertebrata</taxon>
        <taxon>Euteleostomi</taxon>
        <taxon>Amphibia</taxon>
        <taxon>Batrachia</taxon>
        <taxon>Anura</taxon>
        <taxon>Pipoidea</taxon>
        <taxon>Pipidae</taxon>
        <taxon>Xenopodinae</taxon>
        <taxon>Xenopus</taxon>
        <taxon>Silurana</taxon>
    </lineage>
</organism>
<feature type="compositionally biased region" description="Acidic residues" evidence="15">
    <location>
        <begin position="834"/>
        <end position="843"/>
    </location>
</feature>
<evidence type="ECO:0000256" key="4">
    <source>
        <dbReference type="ARBA" id="ARBA00022701"/>
    </source>
</evidence>
<comment type="subcellular location">
    <subcellularLocation>
        <location evidence="1">Cytoplasm</location>
        <location evidence="1">Cytoskeleton</location>
        <location evidence="1">Microtubule organizing center</location>
        <location evidence="1">Centrosome</location>
        <location evidence="1">Centriole</location>
    </subcellularLocation>
</comment>
<evidence type="ECO:0000256" key="5">
    <source>
        <dbReference type="ARBA" id="ARBA00022741"/>
    </source>
</evidence>
<evidence type="ECO:0000256" key="2">
    <source>
        <dbReference type="ARBA" id="ARBA00022490"/>
    </source>
</evidence>
<dbReference type="InterPro" id="IPR036961">
    <property type="entry name" value="Kinesin_motor_dom_sf"/>
</dbReference>
<dbReference type="Bgee" id="ENSXETG00000036692">
    <property type="expression patterns" value="Expressed in blastula and 9 other cell types or tissues"/>
</dbReference>
<feature type="region of interest" description="Disordered" evidence="15">
    <location>
        <begin position="939"/>
        <end position="969"/>
    </location>
</feature>
<dbReference type="CDD" id="cd01367">
    <property type="entry name" value="KISc_KIF2_like"/>
    <property type="match status" value="1"/>
</dbReference>
<feature type="region of interest" description="Disordered" evidence="15">
    <location>
        <begin position="575"/>
        <end position="607"/>
    </location>
</feature>
<sequence>MLKCMPGLNAYEDKQFQLRGEKKSNSDFSWNILKDKKMPLCLFECLCEADLQQYYPRFAAVGLQKIDELAQITMKDYSRLGVERMEDRKRLFQLIQIIQSVAEEDKKERTPLQPGCVYPQLLHDRSGARRQLQFDASIEETLGTIAQSEFCHIRSMNNPGDSVSTASPADPRYCRNIHSSGTEADTTCSAKTQNTKTLPHRGSAPDLSDGEIPIIHRVAHVLGYNYGVPQTCRRLDPTEKKRPWTETDRIRVCVRKRPLSSREERRGEVNVVSAEEKGTITIYERKEAVNLKEYILQHAFYFDEVFSETFTNQDVYMRTAYPLIQHVFNGGNATCFAYGQTGAGKTHTMIGTQKNPGLYALAAKDIFQQLATVQLKSDCKVWISFYEIYCGQLYDLLNERKRLYAREDGKHVVQIAGLREVQVSSVELLLEMILKGSRERSTGASGVNSDSSRSHAVIQIQMKNSKNRKLGRISFIDLAGSERASDAKESDKQTKLEGAEINQSLLALKECIRALDQEQAHTPFRQSKLTQVLKDSFIGNSKTCMIANVSPSHIATEHTLNTLRYADRVKELKRGTTSHSAHGRPAACVSPKRVQNAPAGSGDKISPKKVKLGQQHISASHQAKSKSCPSVFHPTIIPLSSTPKYCSKSSTVKENARDAGLNHMTPVKGTLRSGASGKKKNGKTSDGLYPIFQSPTTSNTETTCEMRNIKRENFVGTQKVPKVQIIQAVQPVQKEIVPRPGLLANPNYRALSKGLPDEIPRPTVNTVAGRAGVHPQPKEREQHLRSYYKQFQQPPIFQQKLHYQPLEKIFAQYKPQSIKVTSSIDPVHPSSPLEDLDDSDFSEDSFSYSSNHKQGRNEVEVGENISFFLHQDSPVKELGKSAEMKKGLCFSDKDPQLFDQGVGWRHGNNANTQGREHPDKNVMPTSWSSEMDSSAILNGTIDSPEKPYSSQEDLETPLSKRTTWHNPNLDKGMGSSLNCSFKEHSVHSKAKGPCEGCVSVSSHSVSGVMAPLTVSLLQDNWSFWSDPCLAPQELSARSENGAKNLNCIEGWSVDAPPTLGKIPTDEPGGQSHESATDKQCICSNKALKSFCGEKGWFPGNSGQSYSSSSSRSPSAFVHQEWSVKGSRNASLSARGKQSDSSHLTDTSLDVLLKSSGQHGSRFYDADTEDTTDGLKGVGNGNKAEEESPFGRSTDKNIIDSNDLPAIAATDEVLNCNMEHPSFKEDFRLPLRDDELECLKAKLLQCLFSQGDLKKEPPPNCVMDIPSPKNSTSVDGEICPSKGPGHKPRALERAQQLVIQAHREQLNEIADLCSREEVLLSHINLSDFTEYASKLDEILTLKCKCIQSMQAQLHLFLAYSPAPAPRDKALAS</sequence>
<dbReference type="GO" id="GO:0007019">
    <property type="term" value="P:microtubule depolymerization"/>
    <property type="evidence" value="ECO:0000318"/>
    <property type="project" value="GO_Central"/>
</dbReference>
<evidence type="ECO:0000256" key="10">
    <source>
        <dbReference type="ARBA" id="ARBA00057466"/>
    </source>
</evidence>
<dbReference type="PROSITE" id="PS50105">
    <property type="entry name" value="SAM_DOMAIN"/>
    <property type="match status" value="1"/>
</dbReference>
<keyword evidence="4" id="KW-0493">Microtubule</keyword>
<evidence type="ECO:0000259" key="17">
    <source>
        <dbReference type="PROSITE" id="PS50105"/>
    </source>
</evidence>
<dbReference type="PROSITE" id="PS00411">
    <property type="entry name" value="KINESIN_MOTOR_1"/>
    <property type="match status" value="1"/>
</dbReference>
<evidence type="ECO:0000313" key="18">
    <source>
        <dbReference type="Ensembl" id="ENSXETP00000066174"/>
    </source>
</evidence>
<dbReference type="FunFam" id="3.40.850.10:FF:000012">
    <property type="entry name" value="Kinesin-like protein"/>
    <property type="match status" value="1"/>
</dbReference>
<dbReference type="InterPro" id="IPR013761">
    <property type="entry name" value="SAM/pointed_sf"/>
</dbReference>
<feature type="region of interest" description="Disordered" evidence="15">
    <location>
        <begin position="178"/>
        <end position="205"/>
    </location>
</feature>
<dbReference type="SUPFAM" id="SSF52540">
    <property type="entry name" value="P-loop containing nucleoside triphosphate hydrolases"/>
    <property type="match status" value="1"/>
</dbReference>
<dbReference type="SUPFAM" id="SSF47769">
    <property type="entry name" value="SAM/Pointed domain"/>
    <property type="match status" value="1"/>
</dbReference>
<dbReference type="SMART" id="SM00129">
    <property type="entry name" value="KISc"/>
    <property type="match status" value="1"/>
</dbReference>
<dbReference type="OMA" id="SEGCISI"/>
<reference evidence="18" key="2">
    <citation type="submission" date="2020-05" db="UniProtKB">
        <authorList>
            <consortium name="Ensembl"/>
        </authorList>
    </citation>
    <scope>IDENTIFICATION</scope>
</reference>
<reference evidence="20 21" key="3">
    <citation type="submission" date="2025-04" db="UniProtKB">
        <authorList>
            <consortium name="RefSeq"/>
        </authorList>
    </citation>
    <scope>IDENTIFICATION</scope>
    <source>
        <strain evidence="20 21">Nigerian</strain>
        <tissue evidence="20 21">Liver and blood</tissue>
    </source>
</reference>
<evidence type="ECO:0000256" key="7">
    <source>
        <dbReference type="ARBA" id="ARBA00022840"/>
    </source>
</evidence>
<evidence type="ECO:0000256" key="11">
    <source>
        <dbReference type="ARBA" id="ARBA00061030"/>
    </source>
</evidence>
<dbReference type="FunFam" id="1.10.150.50:FF:000052">
    <property type="entry name" value="Kinesin family member 24"/>
    <property type="match status" value="1"/>
</dbReference>
<evidence type="ECO:0000256" key="6">
    <source>
        <dbReference type="ARBA" id="ARBA00022794"/>
    </source>
</evidence>
<proteinExistence type="inferred from homology"/>
<comment type="function">
    <text evidence="10">Microtubule-dependent motor protein that acts as a negative regulator of ciliogenesis by mediating recruitment of CCP110 to mother centriole in cycling cells, leading to restrict nucleation of cilia at centrioles. Mediates depolymerization of microtubules of centriolar origin, possibly to suppress aberrant cilia formation. Following activation by NEK2 involved in disassembly of primary cilium during G2/M phase but does not disassemble fully formed ciliary axonemes. As cilium assembly and disassembly is proposed to coexist in a dynamic equilibrium may suppress nascent cilium assembly and, potentially, ciliar re-assembly in cells that have already disassembled their cilia ensuring the completion of cilium removal in the later stages of the cell cycle. Plays an important role in recruiting MPHOSPH9, a negative regulator of cilia formation to the distal end of mother centriole.</text>
</comment>
<protein>
    <recommendedName>
        <fullName evidence="13">Kinesin-like protein KIF24</fullName>
    </recommendedName>
</protein>
<name>A0A6I8Q1R6_XENTR</name>
<evidence type="ECO:0000259" key="16">
    <source>
        <dbReference type="PROSITE" id="PS50067"/>
    </source>
</evidence>
<dbReference type="GO" id="GO:0005524">
    <property type="term" value="F:ATP binding"/>
    <property type="evidence" value="ECO:0007669"/>
    <property type="project" value="UniProtKB-UniRule"/>
</dbReference>
<evidence type="ECO:0000256" key="12">
    <source>
        <dbReference type="ARBA" id="ARBA00064835"/>
    </source>
</evidence>
<keyword evidence="3" id="KW-0597">Phosphoprotein</keyword>
<dbReference type="Gene3D" id="1.10.150.50">
    <property type="entry name" value="Transcription Factor, Ets-1"/>
    <property type="match status" value="1"/>
</dbReference>
<dbReference type="OrthoDB" id="3176171at2759"/>
<dbReference type="GO" id="GO:0007018">
    <property type="term" value="P:microtubule-based movement"/>
    <property type="evidence" value="ECO:0007669"/>
    <property type="project" value="InterPro"/>
</dbReference>
<dbReference type="InterPro" id="IPR027640">
    <property type="entry name" value="Kinesin-like_fam"/>
</dbReference>
<feature type="compositionally biased region" description="Polar residues" evidence="15">
    <location>
        <begin position="178"/>
        <end position="197"/>
    </location>
</feature>
<dbReference type="Pfam" id="PF00536">
    <property type="entry name" value="SAM_1"/>
    <property type="match status" value="1"/>
</dbReference>
<feature type="domain" description="SAM" evidence="17">
    <location>
        <begin position="43"/>
        <end position="101"/>
    </location>
</feature>
<dbReference type="Proteomes" id="UP000008143">
    <property type="component" value="Chromosome 1"/>
</dbReference>
<keyword evidence="6" id="KW-0970">Cilium biogenesis/degradation</keyword>
<dbReference type="GeneTree" id="ENSGT01070000257115"/>
<dbReference type="GO" id="GO:0003777">
    <property type="term" value="F:microtubule motor activity"/>
    <property type="evidence" value="ECO:0000318"/>
    <property type="project" value="GO_Central"/>
</dbReference>
<feature type="region of interest" description="Disordered" evidence="15">
    <location>
        <begin position="822"/>
        <end position="857"/>
    </location>
</feature>
<dbReference type="RefSeq" id="XP_031750809.1">
    <property type="nucleotide sequence ID" value="XM_031894949.1"/>
</dbReference>
<feature type="region of interest" description="Disordered" evidence="15">
    <location>
        <begin position="662"/>
        <end position="700"/>
    </location>
</feature>
<dbReference type="Xenbase" id="XB-GENE-855671">
    <property type="gene designation" value="kif24"/>
</dbReference>
<dbReference type="Ensembl" id="ENSXETT00000081441">
    <property type="protein sequence ID" value="ENSXETP00000066174"/>
    <property type="gene ID" value="ENSXETG00000036692"/>
</dbReference>
<dbReference type="Pfam" id="PF00225">
    <property type="entry name" value="Kinesin"/>
    <property type="match status" value="1"/>
</dbReference>
<evidence type="ECO:0000256" key="3">
    <source>
        <dbReference type="ARBA" id="ARBA00022553"/>
    </source>
</evidence>
<evidence type="ECO:0000256" key="15">
    <source>
        <dbReference type="SAM" id="MobiDB-lite"/>
    </source>
</evidence>
<dbReference type="GO" id="GO:0008017">
    <property type="term" value="F:microtubule binding"/>
    <property type="evidence" value="ECO:0007669"/>
    <property type="project" value="InterPro"/>
</dbReference>
<feature type="region of interest" description="Disordered" evidence="15">
    <location>
        <begin position="908"/>
        <end position="927"/>
    </location>
</feature>
<dbReference type="InterPro" id="IPR001660">
    <property type="entry name" value="SAM"/>
</dbReference>
<dbReference type="GO" id="GO:0005874">
    <property type="term" value="C:microtubule"/>
    <property type="evidence" value="ECO:0000318"/>
    <property type="project" value="GO_Central"/>
</dbReference>
<dbReference type="CTD" id="347240"/>
<keyword evidence="8 14" id="KW-0505">Motor protein</keyword>
<keyword evidence="9" id="KW-0206">Cytoskeleton</keyword>
<feature type="domain" description="Kinesin motor" evidence="16">
    <location>
        <begin position="249"/>
        <end position="572"/>
    </location>
</feature>
<evidence type="ECO:0000313" key="19">
    <source>
        <dbReference type="Proteomes" id="UP000008143"/>
    </source>
</evidence>
<reference evidence="18" key="1">
    <citation type="journal article" date="2010" name="Science">
        <title>The genome of the Western clawed frog Xenopus tropicalis.</title>
        <authorList>
            <person name="Hellsten U."/>
            <person name="Harland R.M."/>
            <person name="Gilchrist M.J."/>
            <person name="Hendrix D."/>
            <person name="Jurka J."/>
            <person name="Kapitonov V."/>
            <person name="Ovcharenko I."/>
            <person name="Putnam N.H."/>
            <person name="Shu S."/>
            <person name="Taher L."/>
            <person name="Blitz I.L."/>
            <person name="Blumberg B."/>
            <person name="Dichmann D.S."/>
            <person name="Dubchak I."/>
            <person name="Amaya E."/>
            <person name="Detter J.C."/>
            <person name="Fletcher R."/>
            <person name="Gerhard D.S."/>
            <person name="Goodstein D."/>
            <person name="Graves T."/>
            <person name="Grigoriev I.V."/>
            <person name="Grimwood J."/>
            <person name="Kawashima T."/>
            <person name="Lindquist E."/>
            <person name="Lucas S.M."/>
            <person name="Mead P.E."/>
            <person name="Mitros T."/>
            <person name="Ogino H."/>
            <person name="Ohta Y."/>
            <person name="Poliakov A.V."/>
            <person name="Pollet N."/>
            <person name="Robert J."/>
            <person name="Salamov A."/>
            <person name="Sater A.K."/>
            <person name="Schmutz J."/>
            <person name="Terry A."/>
            <person name="Vize P.D."/>
            <person name="Warren W.C."/>
            <person name="Wells D."/>
            <person name="Wills A."/>
            <person name="Wilson R.K."/>
            <person name="Zimmerman L.B."/>
            <person name="Zorn A.M."/>
            <person name="Grainger R."/>
            <person name="Grammer T."/>
            <person name="Khokha M.K."/>
            <person name="Richardson P.M."/>
            <person name="Rokhsar D.S."/>
        </authorList>
    </citation>
    <scope>NUCLEOTIDE SEQUENCE [LARGE SCALE GENOMIC DNA]</scope>
    <source>
        <strain evidence="18">Nigerian</strain>
    </source>
</reference>
<dbReference type="CDD" id="cd09541">
    <property type="entry name" value="SAM_KIF24-like"/>
    <property type="match status" value="1"/>
</dbReference>
<dbReference type="PRINTS" id="PR00380">
    <property type="entry name" value="KINESINHEAVY"/>
</dbReference>
<dbReference type="InterPro" id="IPR019821">
    <property type="entry name" value="Kinesin_motor_CS"/>
</dbReference>
<dbReference type="GO" id="GO:0005814">
    <property type="term" value="C:centriole"/>
    <property type="evidence" value="ECO:0007669"/>
    <property type="project" value="UniProtKB-SubCell"/>
</dbReference>
<feature type="binding site" evidence="14">
    <location>
        <begin position="339"/>
        <end position="346"/>
    </location>
    <ligand>
        <name>ATP</name>
        <dbReference type="ChEBI" id="CHEBI:30616"/>
    </ligand>
</feature>
<keyword evidence="5 14" id="KW-0547">Nucleotide-binding</keyword>
<dbReference type="PANTHER" id="PTHR47971:SF20">
    <property type="entry name" value="KINESIN-LIKE PROTEIN KIF24"/>
    <property type="match status" value="1"/>
</dbReference>
<dbReference type="InterPro" id="IPR027417">
    <property type="entry name" value="P-loop_NTPase"/>
</dbReference>
<accession>A0A6I8Q1R6</accession>
<evidence type="ECO:0000256" key="9">
    <source>
        <dbReference type="ARBA" id="ARBA00023212"/>
    </source>
</evidence>
<evidence type="ECO:0000256" key="14">
    <source>
        <dbReference type="PROSITE-ProRule" id="PRU00283"/>
    </source>
</evidence>
<dbReference type="GeneID" id="101731767"/>
<feature type="region of interest" description="Disordered" evidence="15">
    <location>
        <begin position="1159"/>
        <end position="1198"/>
    </location>
</feature>
<dbReference type="GO" id="GO:0030030">
    <property type="term" value="P:cell projection organization"/>
    <property type="evidence" value="ECO:0007669"/>
    <property type="project" value="UniProtKB-KW"/>
</dbReference>
<dbReference type="KEGG" id="xtr:101731767"/>
<dbReference type="Reactome" id="R-XTR-5620912">
    <property type="pathway name" value="Anchoring of the basal body to the plasma membrane"/>
</dbReference>
<dbReference type="PROSITE" id="PS50067">
    <property type="entry name" value="KINESIN_MOTOR_2"/>
    <property type="match status" value="1"/>
</dbReference>
<evidence type="ECO:0000313" key="21">
    <source>
        <dbReference type="RefSeq" id="XP_031750809.1"/>
    </source>
</evidence>
<keyword evidence="2" id="KW-0963">Cytoplasm</keyword>
<dbReference type="RefSeq" id="XP_031750808.1">
    <property type="nucleotide sequence ID" value="XM_031894948.1"/>
</dbReference>
<evidence type="ECO:0000313" key="20">
    <source>
        <dbReference type="RefSeq" id="XP_031750808.1"/>
    </source>
</evidence>
<dbReference type="InterPro" id="IPR001752">
    <property type="entry name" value="Kinesin_motor_dom"/>
</dbReference>
<gene>
    <name evidence="18 20 21 22" type="primary">kif24</name>
</gene>
<evidence type="ECO:0000313" key="22">
    <source>
        <dbReference type="Xenbase" id="XB-GENE-855671"/>
    </source>
</evidence>
<evidence type="ECO:0000256" key="1">
    <source>
        <dbReference type="ARBA" id="ARBA00004114"/>
    </source>
</evidence>
<evidence type="ECO:0000256" key="13">
    <source>
        <dbReference type="ARBA" id="ARBA00073211"/>
    </source>
</evidence>
<comment type="similarity">
    <text evidence="11">Belongs to the TRAFAC class myosin-kinesin ATPase superfamily. Kinesin family. KIN-13 subfamily.</text>
</comment>
<evidence type="ECO:0000256" key="8">
    <source>
        <dbReference type="ARBA" id="ARBA00023175"/>
    </source>
</evidence>
<keyword evidence="7 14" id="KW-0067">ATP-binding</keyword>
<dbReference type="Gene3D" id="3.40.850.10">
    <property type="entry name" value="Kinesin motor domain"/>
    <property type="match status" value="1"/>
</dbReference>
<dbReference type="PANTHER" id="PTHR47971">
    <property type="entry name" value="KINESIN-RELATED PROTEIN 6"/>
    <property type="match status" value="1"/>
</dbReference>
<keyword evidence="19" id="KW-1185">Reference proteome</keyword>